<name>A0A926DLS5_9FIRM</name>
<comment type="caution">
    <text evidence="1">The sequence shown here is derived from an EMBL/GenBank/DDBJ whole genome shotgun (WGS) entry which is preliminary data.</text>
</comment>
<dbReference type="AlphaFoldDB" id="A0A926DLS5"/>
<protein>
    <submittedName>
        <fullName evidence="1">Uncharacterized protein</fullName>
    </submittedName>
</protein>
<gene>
    <name evidence="1" type="ORF">H8698_06540</name>
</gene>
<dbReference type="EMBL" id="JACRSU010000002">
    <property type="protein sequence ID" value="MBC8540631.1"/>
    <property type="molecule type" value="Genomic_DNA"/>
</dbReference>
<sequence>MAHKITVGSGLETFEIEFVDRGVTAEIAFNPSDPDLPKRLYEAQNIIDEKTKNVKQYEVDENGVPNIEGAVDYLNEANQIVYDAVDYAFGNKISDVLFQHCSPYAIVNGEYFIWTFFNAMAPVLEDIINKSQKKANENMNKYLSKYMKKR</sequence>
<dbReference type="Proteomes" id="UP000611762">
    <property type="component" value="Unassembled WGS sequence"/>
</dbReference>
<keyword evidence="2" id="KW-1185">Reference proteome</keyword>
<evidence type="ECO:0000313" key="2">
    <source>
        <dbReference type="Proteomes" id="UP000611762"/>
    </source>
</evidence>
<evidence type="ECO:0000313" key="1">
    <source>
        <dbReference type="EMBL" id="MBC8540631.1"/>
    </source>
</evidence>
<dbReference type="RefSeq" id="WP_177679972.1">
    <property type="nucleotide sequence ID" value="NZ_JACRSU010000002.1"/>
</dbReference>
<accession>A0A926DLS5</accession>
<reference evidence="1" key="1">
    <citation type="submission" date="2020-08" db="EMBL/GenBank/DDBJ databases">
        <title>Genome public.</title>
        <authorList>
            <person name="Liu C."/>
            <person name="Sun Q."/>
        </authorList>
    </citation>
    <scope>NUCLEOTIDE SEQUENCE</scope>
    <source>
        <strain evidence="1">H8</strain>
    </source>
</reference>
<proteinExistence type="predicted"/>
<organism evidence="1 2">
    <name type="scientific">Congzhengia minquanensis</name>
    <dbReference type="NCBI Taxonomy" id="2763657"/>
    <lineage>
        <taxon>Bacteria</taxon>
        <taxon>Bacillati</taxon>
        <taxon>Bacillota</taxon>
        <taxon>Clostridia</taxon>
        <taxon>Eubacteriales</taxon>
        <taxon>Oscillospiraceae</taxon>
        <taxon>Congzhengia</taxon>
    </lineage>
</organism>